<dbReference type="EMBL" id="UHIV01000004">
    <property type="protein sequence ID" value="SUP59035.1"/>
    <property type="molecule type" value="Genomic_DNA"/>
</dbReference>
<reference evidence="1 2" key="1">
    <citation type="submission" date="2018-06" db="EMBL/GenBank/DDBJ databases">
        <authorList>
            <consortium name="Pathogen Informatics"/>
            <person name="Doyle S."/>
        </authorList>
    </citation>
    <scope>NUCLEOTIDE SEQUENCE [LARGE SCALE GENOMIC DNA]</scope>
    <source>
        <strain evidence="1 2">NCTC13645</strain>
    </source>
</reference>
<evidence type="ECO:0000313" key="1">
    <source>
        <dbReference type="EMBL" id="SUP59035.1"/>
    </source>
</evidence>
<dbReference type="Proteomes" id="UP000254621">
    <property type="component" value="Unassembled WGS sequence"/>
</dbReference>
<protein>
    <submittedName>
        <fullName evidence="1">Uncharacterized protein</fullName>
    </submittedName>
</protein>
<gene>
    <name evidence="1" type="ORF">NCTC13645_01286</name>
</gene>
<organism evidence="1 2">
    <name type="scientific">Weissella viridescens</name>
    <name type="common">Lactobacillus viridescens</name>
    <dbReference type="NCBI Taxonomy" id="1629"/>
    <lineage>
        <taxon>Bacteria</taxon>
        <taxon>Bacillati</taxon>
        <taxon>Bacillota</taxon>
        <taxon>Bacilli</taxon>
        <taxon>Lactobacillales</taxon>
        <taxon>Lactobacillaceae</taxon>
        <taxon>Weissella</taxon>
    </lineage>
</organism>
<accession>A0A380P1L3</accession>
<dbReference type="AlphaFoldDB" id="A0A380P1L3"/>
<proteinExistence type="predicted"/>
<name>A0A380P1L3_WEIVI</name>
<sequence>MESGVDQFIRYIPDFEEYTNDSELIGDYFELTGGTIVTSFSDLLTSFNQPQSPIENKAFLMTYFFGYEKTTTIDYLIEDADAAQPRHRQYPELHTFDILIP</sequence>
<evidence type="ECO:0000313" key="2">
    <source>
        <dbReference type="Proteomes" id="UP000254621"/>
    </source>
</evidence>